<dbReference type="Proteomes" id="UP000245946">
    <property type="component" value="Unassembled WGS sequence"/>
</dbReference>
<feature type="domain" description="Serine aminopeptidase S33" evidence="1">
    <location>
        <begin position="118"/>
        <end position="220"/>
    </location>
</feature>
<dbReference type="SUPFAM" id="SSF53474">
    <property type="entry name" value="alpha/beta-Hydrolases"/>
    <property type="match status" value="1"/>
</dbReference>
<dbReference type="PRINTS" id="PR00111">
    <property type="entry name" value="ABHYDROLASE"/>
</dbReference>
<dbReference type="Gene3D" id="3.40.50.1820">
    <property type="entry name" value="alpha/beta hydrolase"/>
    <property type="match status" value="1"/>
</dbReference>
<dbReference type="PANTHER" id="PTHR11614">
    <property type="entry name" value="PHOSPHOLIPASE-RELATED"/>
    <property type="match status" value="1"/>
</dbReference>
<dbReference type="InterPro" id="IPR022742">
    <property type="entry name" value="Hydrolase_4"/>
</dbReference>
<proteinExistence type="predicted"/>
<reference evidence="2 3" key="1">
    <citation type="journal article" date="2018" name="Mol. Biol. Evol.">
        <title>Broad Genomic Sampling Reveals a Smut Pathogenic Ancestry of the Fungal Clade Ustilaginomycotina.</title>
        <authorList>
            <person name="Kijpornyongpan T."/>
            <person name="Mondo S.J."/>
            <person name="Barry K."/>
            <person name="Sandor L."/>
            <person name="Lee J."/>
            <person name="Lipzen A."/>
            <person name="Pangilinan J."/>
            <person name="LaButti K."/>
            <person name="Hainaut M."/>
            <person name="Henrissat B."/>
            <person name="Grigoriev I.V."/>
            <person name="Spatafora J.W."/>
            <person name="Aime M.C."/>
        </authorList>
    </citation>
    <scope>NUCLEOTIDE SEQUENCE [LARGE SCALE GENOMIC DNA]</scope>
    <source>
        <strain evidence="2 3">MCA 4186</strain>
    </source>
</reference>
<evidence type="ECO:0000259" key="1">
    <source>
        <dbReference type="Pfam" id="PF12146"/>
    </source>
</evidence>
<dbReference type="Pfam" id="PF12146">
    <property type="entry name" value="Hydrolase_4"/>
    <property type="match status" value="2"/>
</dbReference>
<dbReference type="InterPro" id="IPR029058">
    <property type="entry name" value="AB_hydrolase_fold"/>
</dbReference>
<feature type="domain" description="Serine aminopeptidase S33" evidence="1">
    <location>
        <begin position="248"/>
        <end position="392"/>
    </location>
</feature>
<dbReference type="OrthoDB" id="10249433at2759"/>
<dbReference type="AlphaFoldDB" id="A0A316Z119"/>
<keyword evidence="3" id="KW-1185">Reference proteome</keyword>
<evidence type="ECO:0000313" key="2">
    <source>
        <dbReference type="EMBL" id="PWN95036.1"/>
    </source>
</evidence>
<keyword evidence="2" id="KW-0378">Hydrolase</keyword>
<dbReference type="RefSeq" id="XP_025595315.1">
    <property type="nucleotide sequence ID" value="XM_025741078.1"/>
</dbReference>
<dbReference type="InterPro" id="IPR051044">
    <property type="entry name" value="MAG_DAG_Lipase"/>
</dbReference>
<protein>
    <submittedName>
        <fullName evidence="2">Alpha/beta-hydrolase</fullName>
    </submittedName>
</protein>
<dbReference type="InterPro" id="IPR000073">
    <property type="entry name" value="AB_hydrolase_1"/>
</dbReference>
<dbReference type="GeneID" id="37268622"/>
<gene>
    <name evidence="2" type="ORF">FA09DRAFT_323161</name>
</gene>
<dbReference type="EMBL" id="KZ819307">
    <property type="protein sequence ID" value="PWN95036.1"/>
    <property type="molecule type" value="Genomic_DNA"/>
</dbReference>
<accession>A0A316Z119</accession>
<sequence length="426" mass="47341">MADHPTGIGPPPALRDAPHVFWHLYAGVVTFYQVFLEPLLCHLRLTTPGFGDPTYGRASLPIAPRERQLIHDNPDVHVERHRLILKADAMRRGGSWDREGSHWVEYQVWEWAGKEIQRHDADIMLLHGINNYGGRACGTGLHLAQSGFRVIAIDLPSFGRSTGLHAYVPSMRLNVEAAHAVLCDVARRDREQGRGSRKVFLQGESMGGFTALYYAAIYPPISPPSKGGPARDEPKQETGDKLLHAGAVDAGSDERPRLAGVAVAAPMIAISPHSRPSKLVEQIARFIIFFAGRLPFAAGVKGNVSDDIRVEEEFQADRHTYKGHLRISTGMAILAGLAELQELAPRITCPLTVHHGAADRATDWRGTQAFFDRLPSQDKRIKIWDGYEHIMMKNVQGMSEADHKKRMAVLDDITNWFIEQSEKDNA</sequence>
<dbReference type="GO" id="GO:0016787">
    <property type="term" value="F:hydrolase activity"/>
    <property type="evidence" value="ECO:0007669"/>
    <property type="project" value="UniProtKB-KW"/>
</dbReference>
<dbReference type="STRING" id="58919.A0A316Z119"/>
<name>A0A316Z119_9BASI</name>
<evidence type="ECO:0000313" key="3">
    <source>
        <dbReference type="Proteomes" id="UP000245946"/>
    </source>
</evidence>
<organism evidence="2 3">
    <name type="scientific">Tilletiopsis washingtonensis</name>
    <dbReference type="NCBI Taxonomy" id="58919"/>
    <lineage>
        <taxon>Eukaryota</taxon>
        <taxon>Fungi</taxon>
        <taxon>Dikarya</taxon>
        <taxon>Basidiomycota</taxon>
        <taxon>Ustilaginomycotina</taxon>
        <taxon>Exobasidiomycetes</taxon>
        <taxon>Entylomatales</taxon>
        <taxon>Entylomatales incertae sedis</taxon>
        <taxon>Tilletiopsis</taxon>
    </lineage>
</organism>